<dbReference type="Proteomes" id="UP000184287">
    <property type="component" value="Unassembled WGS sequence"/>
</dbReference>
<protein>
    <submittedName>
        <fullName evidence="1">Uncharacterized protein</fullName>
    </submittedName>
</protein>
<gene>
    <name evidence="1" type="ORF">SAMN04488522_108263</name>
</gene>
<organism evidence="1 2">
    <name type="scientific">Pedobacter caeni</name>
    <dbReference type="NCBI Taxonomy" id="288992"/>
    <lineage>
        <taxon>Bacteria</taxon>
        <taxon>Pseudomonadati</taxon>
        <taxon>Bacteroidota</taxon>
        <taxon>Sphingobacteriia</taxon>
        <taxon>Sphingobacteriales</taxon>
        <taxon>Sphingobacteriaceae</taxon>
        <taxon>Pedobacter</taxon>
    </lineage>
</organism>
<dbReference type="EMBL" id="FQUQ01000008">
    <property type="protein sequence ID" value="SHG92850.1"/>
    <property type="molecule type" value="Genomic_DNA"/>
</dbReference>
<dbReference type="STRING" id="288992.SAMN04488522_108263"/>
<proteinExistence type="predicted"/>
<sequence length="130" mass="15065">MWSDRYNYYNIQSDEGYTKNVARERLLQLFLNTGNFLQKDHQTLGNADHFPWLEIVLAETKDGSFATSEREVPDVNLIAIVCAKGAHIDQQVYLKIFLEIAGALSWKLYLEEDDEGNEDVEIKNNMNTYK</sequence>
<evidence type="ECO:0000313" key="2">
    <source>
        <dbReference type="Proteomes" id="UP000184287"/>
    </source>
</evidence>
<keyword evidence="2" id="KW-1185">Reference proteome</keyword>
<dbReference type="AlphaFoldDB" id="A0A1M5NTM0"/>
<evidence type="ECO:0000313" key="1">
    <source>
        <dbReference type="EMBL" id="SHG92850.1"/>
    </source>
</evidence>
<reference evidence="2" key="1">
    <citation type="submission" date="2016-11" db="EMBL/GenBank/DDBJ databases">
        <authorList>
            <person name="Varghese N."/>
            <person name="Submissions S."/>
        </authorList>
    </citation>
    <scope>NUCLEOTIDE SEQUENCE [LARGE SCALE GENOMIC DNA]</scope>
    <source>
        <strain evidence="2">DSM 16990</strain>
    </source>
</reference>
<name>A0A1M5NTM0_9SPHI</name>
<accession>A0A1M5NTM0</accession>